<evidence type="ECO:0000259" key="10">
    <source>
        <dbReference type="PROSITE" id="PS50287"/>
    </source>
</evidence>
<feature type="transmembrane region" description="Helical" evidence="8">
    <location>
        <begin position="534"/>
        <end position="556"/>
    </location>
</feature>
<dbReference type="GO" id="GO:0004252">
    <property type="term" value="F:serine-type endopeptidase activity"/>
    <property type="evidence" value="ECO:0007669"/>
    <property type="project" value="InterPro"/>
</dbReference>
<dbReference type="GO" id="GO:0016020">
    <property type="term" value="C:membrane"/>
    <property type="evidence" value="ECO:0007669"/>
    <property type="project" value="InterPro"/>
</dbReference>
<evidence type="ECO:0000256" key="5">
    <source>
        <dbReference type="ARBA" id="ARBA00023180"/>
    </source>
</evidence>
<dbReference type="Pfam" id="PF00089">
    <property type="entry name" value="Trypsin"/>
    <property type="match status" value="1"/>
</dbReference>
<gene>
    <name evidence="11" type="ORF">DPX16_6819</name>
</gene>
<protein>
    <submittedName>
        <fullName evidence="11">Serine protease hepsin</fullName>
    </submittedName>
</protein>
<evidence type="ECO:0000256" key="8">
    <source>
        <dbReference type="SAM" id="Phobius"/>
    </source>
</evidence>
<evidence type="ECO:0000256" key="3">
    <source>
        <dbReference type="ARBA" id="ARBA00022825"/>
    </source>
</evidence>
<keyword evidence="8" id="KW-0812">Transmembrane</keyword>
<dbReference type="PROSITE" id="PS50240">
    <property type="entry name" value="TRYPSIN_DOM"/>
    <property type="match status" value="1"/>
</dbReference>
<dbReference type="GO" id="GO:0006508">
    <property type="term" value="P:proteolysis"/>
    <property type="evidence" value="ECO:0007669"/>
    <property type="project" value="UniProtKB-KW"/>
</dbReference>
<dbReference type="SUPFAM" id="SSF50494">
    <property type="entry name" value="Trypsin-like serine proteases"/>
    <property type="match status" value="1"/>
</dbReference>
<evidence type="ECO:0000256" key="4">
    <source>
        <dbReference type="ARBA" id="ARBA00023157"/>
    </source>
</evidence>
<dbReference type="FunFam" id="2.40.10.10:FF:000003">
    <property type="entry name" value="Transmembrane serine protease 3"/>
    <property type="match status" value="1"/>
</dbReference>
<dbReference type="InterPro" id="IPR009003">
    <property type="entry name" value="Peptidase_S1_PA"/>
</dbReference>
<dbReference type="OrthoDB" id="9425590at2759"/>
<dbReference type="PANTHER" id="PTHR24252">
    <property type="entry name" value="ACROSIN-RELATED"/>
    <property type="match status" value="1"/>
</dbReference>
<evidence type="ECO:0000313" key="12">
    <source>
        <dbReference type="Proteomes" id="UP000281406"/>
    </source>
</evidence>
<dbReference type="InterPro" id="IPR015352">
    <property type="entry name" value="Hepsin-SRCR_dom"/>
</dbReference>
<keyword evidence="4" id="KW-1015">Disulfide bond</keyword>
<keyword evidence="12" id="KW-1185">Reference proteome</keyword>
<dbReference type="SUPFAM" id="SSF56487">
    <property type="entry name" value="SRCR-like"/>
    <property type="match status" value="1"/>
</dbReference>
<dbReference type="PANTHER" id="PTHR24252:SF7">
    <property type="entry name" value="HYALIN"/>
    <property type="match status" value="1"/>
</dbReference>
<dbReference type="CDD" id="cd00190">
    <property type="entry name" value="Tryp_SPc"/>
    <property type="match status" value="1"/>
</dbReference>
<comment type="caution">
    <text evidence="6">Lacks conserved residue(s) required for the propagation of feature annotation.</text>
</comment>
<comment type="caution">
    <text evidence="11">The sequence shown here is derived from an EMBL/GenBank/DDBJ whole genome shotgun (WGS) entry which is preliminary data.</text>
</comment>
<dbReference type="InterPro" id="IPR043504">
    <property type="entry name" value="Peptidase_S1_PA_chymotrypsin"/>
</dbReference>
<keyword evidence="3 7" id="KW-0720">Serine protease</keyword>
<evidence type="ECO:0000313" key="11">
    <source>
        <dbReference type="EMBL" id="ROL41421.1"/>
    </source>
</evidence>
<dbReference type="Gene3D" id="2.40.10.10">
    <property type="entry name" value="Trypsin-like serine proteases"/>
    <property type="match status" value="1"/>
</dbReference>
<dbReference type="PROSITE" id="PS00134">
    <property type="entry name" value="TRYPSIN_HIS"/>
    <property type="match status" value="1"/>
</dbReference>
<dbReference type="Pfam" id="PF09272">
    <property type="entry name" value="Hepsin-SRCR"/>
    <property type="match status" value="1"/>
</dbReference>
<dbReference type="PROSITE" id="PS00135">
    <property type="entry name" value="TRYPSIN_SER"/>
    <property type="match status" value="1"/>
</dbReference>
<keyword evidence="2 7" id="KW-0378">Hydrolase</keyword>
<keyword evidence="8" id="KW-0472">Membrane</keyword>
<dbReference type="PRINTS" id="PR00722">
    <property type="entry name" value="CHYMOTRYPSIN"/>
</dbReference>
<organism evidence="11 12">
    <name type="scientific">Anabarilius grahami</name>
    <name type="common">Kanglang fish</name>
    <name type="synonym">Barilius grahami</name>
    <dbReference type="NCBI Taxonomy" id="495550"/>
    <lineage>
        <taxon>Eukaryota</taxon>
        <taxon>Metazoa</taxon>
        <taxon>Chordata</taxon>
        <taxon>Craniata</taxon>
        <taxon>Vertebrata</taxon>
        <taxon>Euteleostomi</taxon>
        <taxon>Actinopterygii</taxon>
        <taxon>Neopterygii</taxon>
        <taxon>Teleostei</taxon>
        <taxon>Ostariophysi</taxon>
        <taxon>Cypriniformes</taxon>
        <taxon>Xenocyprididae</taxon>
        <taxon>Xenocypridinae</taxon>
        <taxon>Xenocypridinae incertae sedis</taxon>
        <taxon>Anabarilius</taxon>
    </lineage>
</organism>
<dbReference type="InterPro" id="IPR018114">
    <property type="entry name" value="TRYPSIN_HIS"/>
</dbReference>
<evidence type="ECO:0000256" key="7">
    <source>
        <dbReference type="RuleBase" id="RU363034"/>
    </source>
</evidence>
<dbReference type="SMART" id="SM00020">
    <property type="entry name" value="Tryp_SPc"/>
    <property type="match status" value="1"/>
</dbReference>
<dbReference type="InterPro" id="IPR001314">
    <property type="entry name" value="Peptidase_S1A"/>
</dbReference>
<dbReference type="InterPro" id="IPR036772">
    <property type="entry name" value="SRCR-like_dom_sf"/>
</dbReference>
<evidence type="ECO:0000256" key="1">
    <source>
        <dbReference type="ARBA" id="ARBA00022670"/>
    </source>
</evidence>
<dbReference type="Gene3D" id="3.10.250.10">
    <property type="entry name" value="SRCR-like domain"/>
    <property type="match status" value="1"/>
</dbReference>
<keyword evidence="1 7" id="KW-0645">Protease</keyword>
<dbReference type="Proteomes" id="UP000281406">
    <property type="component" value="Unassembled WGS sequence"/>
</dbReference>
<reference evidence="11 12" key="1">
    <citation type="submission" date="2018-10" db="EMBL/GenBank/DDBJ databases">
        <title>Genome assembly for a Yunnan-Guizhou Plateau 3E fish, Anabarilius grahami (Regan), and its evolutionary and genetic applications.</title>
        <authorList>
            <person name="Jiang W."/>
        </authorList>
    </citation>
    <scope>NUCLEOTIDE SEQUENCE [LARGE SCALE GENOMIC DNA]</scope>
    <source>
        <strain evidence="11">AG-KIZ</strain>
        <tissue evidence="11">Muscle</tissue>
    </source>
</reference>
<dbReference type="AlphaFoldDB" id="A0A3N0Y5Q4"/>
<feature type="transmembrane region" description="Helical" evidence="8">
    <location>
        <begin position="7"/>
        <end position="31"/>
    </location>
</feature>
<proteinExistence type="predicted"/>
<dbReference type="GO" id="GO:0070008">
    <property type="term" value="F:serine-type exopeptidase activity"/>
    <property type="evidence" value="ECO:0007669"/>
    <property type="project" value="InterPro"/>
</dbReference>
<evidence type="ECO:0000256" key="2">
    <source>
        <dbReference type="ARBA" id="ARBA00022801"/>
    </source>
</evidence>
<evidence type="ECO:0000259" key="9">
    <source>
        <dbReference type="PROSITE" id="PS50240"/>
    </source>
</evidence>
<feature type="domain" description="SRCR" evidence="10">
    <location>
        <begin position="16"/>
        <end position="126"/>
    </location>
</feature>
<dbReference type="InterPro" id="IPR001190">
    <property type="entry name" value="SRCR"/>
</dbReference>
<sequence length="584" mass="64717">MTIFSPYRVVAAVAVILIILGGLGAAIWALVQVSAADQRLRVFDSTQRRWRHVCSSSVNQLVANISCEEMGFIRAVNFSVTCAPDNGGDRDFFCIKDSELTYGKKIKTALYPCKCDKGQILEVICQDCGRRMLPEERIVGGVDARQGSWPWQVSLQYDGVHQCGGSIISDRWIVSAAHCFPERYRHVSRWRVLMGSIYNTPIRKNVVIAEVKTVVYHSSYLPFVDANIDDNSRDIAVLALTKPLQFTDYIQPVCLPTYGQRLADGQIGTVTGWGNMEYYGTQANVLQEANVPIISDTVCNGPDYYDNQVTTTMFCAGYEKGGTDSCQGDSGGPFVAADVLSKTSRYRLLGVVSWGTGCAMAKKPGVYTRVSRFLPWISTAMRFSNARRKGKRKEISAKHTRKCKESDTRCCKGWNRGLTLTPIVLPQNLTSETGKTVTFECGYIGLNSENIRFHIMGSKVNDSVSCPGEKTKYLPAQSMKAYCYKKSGGDVAVWEVAGTSEDDNGTVFLCRVNGYDDKIGNLYVYENDSYYAKLIGYVIGGFLAGLITIVAAYVLLKRSEKVQRCFRSVGGIQDDVQSTQTKQY</sequence>
<dbReference type="PROSITE" id="PS50287">
    <property type="entry name" value="SRCR_2"/>
    <property type="match status" value="1"/>
</dbReference>
<evidence type="ECO:0000256" key="6">
    <source>
        <dbReference type="PROSITE-ProRule" id="PRU00196"/>
    </source>
</evidence>
<feature type="domain" description="Peptidase S1" evidence="9">
    <location>
        <begin position="138"/>
        <end position="382"/>
    </location>
</feature>
<accession>A0A3N0Y5Q4</accession>
<name>A0A3N0Y5Q4_ANAGA</name>
<dbReference type="EMBL" id="RJVU01051648">
    <property type="protein sequence ID" value="ROL41421.1"/>
    <property type="molecule type" value="Genomic_DNA"/>
</dbReference>
<dbReference type="InterPro" id="IPR033116">
    <property type="entry name" value="TRYPSIN_SER"/>
</dbReference>
<keyword evidence="5" id="KW-0325">Glycoprotein</keyword>
<keyword evidence="8" id="KW-1133">Transmembrane helix</keyword>
<dbReference type="InterPro" id="IPR001254">
    <property type="entry name" value="Trypsin_dom"/>
</dbReference>